<dbReference type="Gene3D" id="1.10.10.60">
    <property type="entry name" value="Homeodomain-like"/>
    <property type="match status" value="1"/>
</dbReference>
<dbReference type="InterPro" id="IPR050109">
    <property type="entry name" value="HTH-type_TetR-like_transc_reg"/>
</dbReference>
<dbReference type="InterPro" id="IPR036271">
    <property type="entry name" value="Tet_transcr_reg_TetR-rel_C_sf"/>
</dbReference>
<dbReference type="GO" id="GO:0000976">
    <property type="term" value="F:transcription cis-regulatory region binding"/>
    <property type="evidence" value="ECO:0007669"/>
    <property type="project" value="TreeGrafter"/>
</dbReference>
<dbReference type="PROSITE" id="PS50977">
    <property type="entry name" value="HTH_TETR_2"/>
    <property type="match status" value="1"/>
</dbReference>
<feature type="domain" description="HTH tetR-type" evidence="5">
    <location>
        <begin position="6"/>
        <end position="66"/>
    </location>
</feature>
<dbReference type="PANTHER" id="PTHR30055">
    <property type="entry name" value="HTH-TYPE TRANSCRIPTIONAL REGULATOR RUTR"/>
    <property type="match status" value="1"/>
</dbReference>
<reference evidence="6 7" key="1">
    <citation type="journal article" date="2012" name="J. Bacteriol.">
        <title>Genome sequence of an alkane-degrading bacterium, Alcanivorax pacificus type strain W11-5, isolated from deep sea sediment.</title>
        <authorList>
            <person name="Lai Q."/>
            <person name="Shao Z."/>
        </authorList>
    </citation>
    <scope>NUCLEOTIDE SEQUENCE [LARGE SCALE GENOMIC DNA]</scope>
    <source>
        <strain evidence="6 7">W11-5</strain>
    </source>
</reference>
<dbReference type="FunFam" id="1.10.10.60:FF:000141">
    <property type="entry name" value="TetR family transcriptional regulator"/>
    <property type="match status" value="1"/>
</dbReference>
<dbReference type="Pfam" id="PF00440">
    <property type="entry name" value="TetR_N"/>
    <property type="match status" value="1"/>
</dbReference>
<dbReference type="Gene3D" id="1.10.357.10">
    <property type="entry name" value="Tetracycline Repressor, domain 2"/>
    <property type="match status" value="1"/>
</dbReference>
<evidence type="ECO:0000256" key="2">
    <source>
        <dbReference type="ARBA" id="ARBA00023125"/>
    </source>
</evidence>
<dbReference type="InterPro" id="IPR041490">
    <property type="entry name" value="KstR2_TetR_C"/>
</dbReference>
<dbReference type="SUPFAM" id="SSF48498">
    <property type="entry name" value="Tetracyclin repressor-like, C-terminal domain"/>
    <property type="match status" value="1"/>
</dbReference>
<dbReference type="Pfam" id="PF17932">
    <property type="entry name" value="TetR_C_24"/>
    <property type="match status" value="1"/>
</dbReference>
<feature type="DNA-binding region" description="H-T-H motif" evidence="4">
    <location>
        <begin position="29"/>
        <end position="48"/>
    </location>
</feature>
<dbReference type="PANTHER" id="PTHR30055:SF234">
    <property type="entry name" value="HTH-TYPE TRANSCRIPTIONAL REGULATOR BETI"/>
    <property type="match status" value="1"/>
</dbReference>
<dbReference type="KEGG" id="apac:S7S_03530"/>
<keyword evidence="2 4" id="KW-0238">DNA-binding</keyword>
<evidence type="ECO:0000256" key="4">
    <source>
        <dbReference type="PROSITE-ProRule" id="PRU00335"/>
    </source>
</evidence>
<organism evidence="6 7">
    <name type="scientific">Isoalcanivorax pacificus W11-5</name>
    <dbReference type="NCBI Taxonomy" id="391936"/>
    <lineage>
        <taxon>Bacteria</taxon>
        <taxon>Pseudomonadati</taxon>
        <taxon>Pseudomonadota</taxon>
        <taxon>Gammaproteobacteria</taxon>
        <taxon>Oceanospirillales</taxon>
        <taxon>Alcanivoracaceae</taxon>
        <taxon>Isoalcanivorax</taxon>
    </lineage>
</organism>
<dbReference type="HOGENOM" id="CLU_069356_12_2_6"/>
<dbReference type="SUPFAM" id="SSF46689">
    <property type="entry name" value="Homeodomain-like"/>
    <property type="match status" value="1"/>
</dbReference>
<dbReference type="InterPro" id="IPR009057">
    <property type="entry name" value="Homeodomain-like_sf"/>
</dbReference>
<dbReference type="GO" id="GO:0003700">
    <property type="term" value="F:DNA-binding transcription factor activity"/>
    <property type="evidence" value="ECO:0007669"/>
    <property type="project" value="TreeGrafter"/>
</dbReference>
<keyword evidence="7" id="KW-1185">Reference proteome</keyword>
<evidence type="ECO:0000313" key="6">
    <source>
        <dbReference type="EMBL" id="AJD47128.1"/>
    </source>
</evidence>
<gene>
    <name evidence="6" type="ORF">S7S_03530</name>
</gene>
<proteinExistence type="predicted"/>
<dbReference type="STRING" id="391936.S7S_03530"/>
<accession>A0A0B4XKP5</accession>
<name>A0A0B4XKP5_9GAMM</name>
<dbReference type="InterPro" id="IPR001647">
    <property type="entry name" value="HTH_TetR"/>
</dbReference>
<evidence type="ECO:0000259" key="5">
    <source>
        <dbReference type="PROSITE" id="PS50977"/>
    </source>
</evidence>
<dbReference type="Proteomes" id="UP000006764">
    <property type="component" value="Chromosome"/>
</dbReference>
<dbReference type="OrthoDB" id="116240at2"/>
<evidence type="ECO:0000256" key="3">
    <source>
        <dbReference type="ARBA" id="ARBA00023163"/>
    </source>
</evidence>
<dbReference type="AlphaFoldDB" id="A0A0B4XKP5"/>
<keyword evidence="3" id="KW-0804">Transcription</keyword>
<evidence type="ECO:0000256" key="1">
    <source>
        <dbReference type="ARBA" id="ARBA00023015"/>
    </source>
</evidence>
<dbReference type="PRINTS" id="PR00455">
    <property type="entry name" value="HTHTETR"/>
</dbReference>
<sequence length="197" mass="22061">MTDPTDQRRDRILAAAREVFAREGFRTAEVKTIAETAGVGKATIYKFFQSKEQLLLVIVEENLNQIRDIALRHLISDAPPLARMERACRAIAAFIASNRAFTRVLVQEAGDFAGDIQRQHLTLIEQNLPLAEAFFSELRKDGYFTALNTRETIQMMMNLIIGTAYTWALTGSGDLEEQASDYLRVLINGLRAPANKG</sequence>
<evidence type="ECO:0000313" key="7">
    <source>
        <dbReference type="Proteomes" id="UP000006764"/>
    </source>
</evidence>
<keyword evidence="1" id="KW-0805">Transcription regulation</keyword>
<protein>
    <submittedName>
        <fullName evidence="6">Transcriptional regulator</fullName>
    </submittedName>
</protein>
<dbReference type="RefSeq" id="WP_008738233.1">
    <property type="nucleotide sequence ID" value="NZ_CP004387.1"/>
</dbReference>
<dbReference type="EMBL" id="CP004387">
    <property type="protein sequence ID" value="AJD47128.1"/>
    <property type="molecule type" value="Genomic_DNA"/>
</dbReference>